<comment type="caution">
    <text evidence="2">The sequence shown here is derived from an EMBL/GenBank/DDBJ whole genome shotgun (WGS) entry which is preliminary data.</text>
</comment>
<evidence type="ECO:0000313" key="2">
    <source>
        <dbReference type="EMBL" id="CAG8472108.1"/>
    </source>
</evidence>
<protein>
    <submittedName>
        <fullName evidence="2">33651_t:CDS:1</fullName>
    </submittedName>
</protein>
<proteinExistence type="predicted"/>
<name>A0ABM8VXM0_GIGMA</name>
<dbReference type="Proteomes" id="UP000789901">
    <property type="component" value="Unassembled WGS sequence"/>
</dbReference>
<dbReference type="EMBL" id="CAJVQB010000164">
    <property type="protein sequence ID" value="CAG8472108.1"/>
    <property type="molecule type" value="Genomic_DNA"/>
</dbReference>
<accession>A0ABM8VXM0</accession>
<keyword evidence="3" id="KW-1185">Reference proteome</keyword>
<feature type="compositionally biased region" description="Polar residues" evidence="1">
    <location>
        <begin position="64"/>
        <end position="90"/>
    </location>
</feature>
<evidence type="ECO:0000313" key="3">
    <source>
        <dbReference type="Proteomes" id="UP000789901"/>
    </source>
</evidence>
<feature type="region of interest" description="Disordered" evidence="1">
    <location>
        <begin position="49"/>
        <end position="90"/>
    </location>
</feature>
<reference evidence="2 3" key="1">
    <citation type="submission" date="2021-06" db="EMBL/GenBank/DDBJ databases">
        <authorList>
            <person name="Kallberg Y."/>
            <person name="Tangrot J."/>
            <person name="Rosling A."/>
        </authorList>
    </citation>
    <scope>NUCLEOTIDE SEQUENCE [LARGE SCALE GENOMIC DNA]</scope>
    <source>
        <strain evidence="2 3">120-4 pot B 10/14</strain>
    </source>
</reference>
<gene>
    <name evidence="2" type="ORF">GMARGA_LOCUS828</name>
</gene>
<sequence length="647" mass="74711">MVKTFTINIEQTNPKSLLSFSSGLHDIITKLADKKEIRKKRKKVAVDYEYNAQVESKPKEQPKKQNQSKFTPAPQINTQSWSHKNITQEQTTKELKRLLNNFKPKEEKFIQEPQFKPSEKGGTLPKHLIKEQVEIKNSPLSHSQTKDKYLGVAPTKPEEKIKCLVVNHTEKHFSLGKEINTRKKLQEFYNYRAFGCRGVQGTSIKDILGGCKGYNPITDKTCDLCLKECEDLKKAEELSKNVNNEPVFLFFPKKFPLKKHTVHKPIEIKGQKGEEFCVQCAECGKNMIFPAEPPDCPNGCLERMDFCKHGVACQSSNPTIPAKYIKKMEEKRCSDCHILINSGDSFYAATMLCNDCYLKNKREGFISNQTREEREKDYHCNNCGLLIKECDYNAPCSLCGKNEEEIEKCSSCNSKIENESSQIKIIWGEEDLPMREVEIDEKSFEAYHLRVIEERLNDILKRGGTKQFSLTFWETRCLEDSSKEYAKSSSLVRIKDLMNYIKYSNIPDFVRNDIVREIMNQNKDYLLSENETEGYALIQIGKNISSEELLDEFVRRVELGAIKVSSRYLYDTEECEIRFFTDYKIIEPAGVGKVNIYCFVFVRGEEKCFANFAVKDNEESVEEHNGMLTVPKLGFWELDKLLHTSKM</sequence>
<organism evidence="2 3">
    <name type="scientific">Gigaspora margarita</name>
    <dbReference type="NCBI Taxonomy" id="4874"/>
    <lineage>
        <taxon>Eukaryota</taxon>
        <taxon>Fungi</taxon>
        <taxon>Fungi incertae sedis</taxon>
        <taxon>Mucoromycota</taxon>
        <taxon>Glomeromycotina</taxon>
        <taxon>Glomeromycetes</taxon>
        <taxon>Diversisporales</taxon>
        <taxon>Gigasporaceae</taxon>
        <taxon>Gigaspora</taxon>
    </lineage>
</organism>
<evidence type="ECO:0000256" key="1">
    <source>
        <dbReference type="SAM" id="MobiDB-lite"/>
    </source>
</evidence>